<evidence type="ECO:0000256" key="1">
    <source>
        <dbReference type="ARBA" id="ARBA00006987"/>
    </source>
</evidence>
<dbReference type="CDD" id="cd13578">
    <property type="entry name" value="PBP2_Bug27"/>
    <property type="match status" value="1"/>
</dbReference>
<dbReference type="PANTHER" id="PTHR42928:SF5">
    <property type="entry name" value="BLR1237 PROTEIN"/>
    <property type="match status" value="1"/>
</dbReference>
<sequence length="360" mass="37715">MTKVKLHAILGQLIFQDAAVANIPQRDFRIQFSSRRALLGMAAASVLSTTLAFSGNALATDAYPNKPIKVIVPFPAGGGGDTLARLMLGRVAQELGQPFVFENLAGAGGNVGSQMATRAPADGYTLLYGTNGTFAINHTLYKNAGFDPLKDFVPISQLSRIAAVVVVRGTLPAKTMPELLKLVRSEPGKYTFASAGNGTTSHLAGEILKSSAQLDMVHVPYRGGAPAMNDLLAGQVDMMIEVMPNVTPQLKGNRVRGLAVSTASRVANLPDLPTIAESGVAGFEVGAWDAVVAPAGTPAPIVARLNAAVQKALADPELRKQLQERGAEAAPGTPEALSAFIRTELKRWGDAVKRSGAQVD</sequence>
<dbReference type="PIRSF" id="PIRSF017082">
    <property type="entry name" value="YflP"/>
    <property type="match status" value="1"/>
</dbReference>
<keyword evidence="3" id="KW-1185">Reference proteome</keyword>
<keyword evidence="2" id="KW-0675">Receptor</keyword>
<comment type="caution">
    <text evidence="2">The sequence shown here is derived from an EMBL/GenBank/DDBJ whole genome shotgun (WGS) entry which is preliminary data.</text>
</comment>
<organism evidence="2 3">
    <name type="scientific">Ottowia thiooxydans</name>
    <dbReference type="NCBI Taxonomy" id="219182"/>
    <lineage>
        <taxon>Bacteria</taxon>
        <taxon>Pseudomonadati</taxon>
        <taxon>Pseudomonadota</taxon>
        <taxon>Betaproteobacteria</taxon>
        <taxon>Burkholderiales</taxon>
        <taxon>Comamonadaceae</taxon>
        <taxon>Ottowia</taxon>
    </lineage>
</organism>
<name>A0ABV2Q6Z1_9BURK</name>
<dbReference type="RefSeq" id="WP_354442519.1">
    <property type="nucleotide sequence ID" value="NZ_JBEPSH010000003.1"/>
</dbReference>
<comment type="similarity">
    <text evidence="1">Belongs to the UPF0065 (bug) family.</text>
</comment>
<reference evidence="2 3" key="1">
    <citation type="submission" date="2024-06" db="EMBL/GenBank/DDBJ databases">
        <title>Sorghum-associated microbial communities from plants grown in Nebraska, USA.</title>
        <authorList>
            <person name="Schachtman D."/>
        </authorList>
    </citation>
    <scope>NUCLEOTIDE SEQUENCE [LARGE SCALE GENOMIC DNA]</scope>
    <source>
        <strain evidence="2 3">2709</strain>
    </source>
</reference>
<dbReference type="SUPFAM" id="SSF53850">
    <property type="entry name" value="Periplasmic binding protein-like II"/>
    <property type="match status" value="1"/>
</dbReference>
<dbReference type="InterPro" id="IPR042100">
    <property type="entry name" value="Bug_dom1"/>
</dbReference>
<evidence type="ECO:0000313" key="3">
    <source>
        <dbReference type="Proteomes" id="UP001549320"/>
    </source>
</evidence>
<dbReference type="Gene3D" id="3.40.190.10">
    <property type="entry name" value="Periplasmic binding protein-like II"/>
    <property type="match status" value="1"/>
</dbReference>
<evidence type="ECO:0000313" key="2">
    <source>
        <dbReference type="EMBL" id="MET4576435.1"/>
    </source>
</evidence>
<dbReference type="EMBL" id="JBEPSH010000003">
    <property type="protein sequence ID" value="MET4576435.1"/>
    <property type="molecule type" value="Genomic_DNA"/>
</dbReference>
<dbReference type="Proteomes" id="UP001549320">
    <property type="component" value="Unassembled WGS sequence"/>
</dbReference>
<dbReference type="Pfam" id="PF03401">
    <property type="entry name" value="TctC"/>
    <property type="match status" value="1"/>
</dbReference>
<dbReference type="Gene3D" id="3.40.190.150">
    <property type="entry name" value="Bordetella uptake gene, domain 1"/>
    <property type="match status" value="1"/>
</dbReference>
<gene>
    <name evidence="2" type="ORF">ABIE13_001544</name>
</gene>
<proteinExistence type="inferred from homology"/>
<dbReference type="InterPro" id="IPR005064">
    <property type="entry name" value="BUG"/>
</dbReference>
<accession>A0ABV2Q6Z1</accession>
<dbReference type="PANTHER" id="PTHR42928">
    <property type="entry name" value="TRICARBOXYLATE-BINDING PROTEIN"/>
    <property type="match status" value="1"/>
</dbReference>
<protein>
    <submittedName>
        <fullName evidence="2">Tripartite-type tricarboxylate transporter receptor subunit TctC</fullName>
    </submittedName>
</protein>